<comment type="caution">
    <text evidence="1">The sequence shown here is derived from an EMBL/GenBank/DDBJ whole genome shotgun (WGS) entry which is preliminary data.</text>
</comment>
<proteinExistence type="predicted"/>
<protein>
    <submittedName>
        <fullName evidence="1">Methyltransferase</fullName>
    </submittedName>
</protein>
<reference evidence="1 2" key="1">
    <citation type="submission" date="2015-10" db="EMBL/GenBank/DDBJ databases">
        <title>Draft genome sequence of pyrrolomycin-producing Streptomyces vitaminophilus.</title>
        <authorList>
            <person name="Graham D.E."/>
            <person name="Mahan K.M."/>
            <person name="Klingeman D.M."/>
            <person name="Hettich R.L."/>
            <person name="Parry R.J."/>
        </authorList>
    </citation>
    <scope>NUCLEOTIDE SEQUENCE [LARGE SCALE GENOMIC DNA]</scope>
    <source>
        <strain evidence="1 2">ATCC 31673</strain>
    </source>
</reference>
<dbReference type="PIRSF" id="PIRSF017393">
    <property type="entry name" value="MTase_SAV2177"/>
    <property type="match status" value="1"/>
</dbReference>
<evidence type="ECO:0000313" key="2">
    <source>
        <dbReference type="Proteomes" id="UP000050867"/>
    </source>
</evidence>
<organism evidence="1 2">
    <name type="scientific">Wenjunlia vitaminophila</name>
    <name type="common">Streptomyces vitaminophilus</name>
    <dbReference type="NCBI Taxonomy" id="76728"/>
    <lineage>
        <taxon>Bacteria</taxon>
        <taxon>Bacillati</taxon>
        <taxon>Actinomycetota</taxon>
        <taxon>Actinomycetes</taxon>
        <taxon>Kitasatosporales</taxon>
        <taxon>Streptomycetaceae</taxon>
        <taxon>Wenjunlia</taxon>
    </lineage>
</organism>
<dbReference type="STRING" id="76728.AQ490_16250"/>
<gene>
    <name evidence="1" type="ORF">AQ490_16250</name>
</gene>
<dbReference type="InterPro" id="IPR006764">
    <property type="entry name" value="SAM_dep_MeTrfase_SAV2177_type"/>
</dbReference>
<dbReference type="InterPro" id="IPR029063">
    <property type="entry name" value="SAM-dependent_MTases_sf"/>
</dbReference>
<keyword evidence="1" id="KW-0489">Methyltransferase</keyword>
<sequence length="271" mass="29670">MRPVDGQREPVDLRTHVAHPARVYDFALGGKTNFAADREAAERTMSASPNMPTAARENRAFMHRAVRHLAGQGVRQFLDIGTGIPTSPNLHEVVQAVAPEARVVYVDNDPIVLGHARALLTSTAEGRTAYIDADLTDPAAILASEELGEVLDFHEPVALTLFAVLHFLPADLDQDEIVRRLLEPLPSGSYLAISHLTADFAPDRVKRGVREYNTLSSTALRYVDQPGMERFFSDLEMLEPGVVPAQRWRPDGPVTASDSDVCLYGGVARKP</sequence>
<dbReference type="AlphaFoldDB" id="A0A0T6LX77"/>
<dbReference type="Gene3D" id="3.40.50.150">
    <property type="entry name" value="Vaccinia Virus protein VP39"/>
    <property type="match status" value="1"/>
</dbReference>
<name>A0A0T6LX77_WENVI</name>
<dbReference type="eggNOG" id="COG3315">
    <property type="taxonomic scope" value="Bacteria"/>
</dbReference>
<dbReference type="GO" id="GO:0008168">
    <property type="term" value="F:methyltransferase activity"/>
    <property type="evidence" value="ECO:0007669"/>
    <property type="project" value="UniProtKB-KW"/>
</dbReference>
<dbReference type="Proteomes" id="UP000050867">
    <property type="component" value="Unassembled WGS sequence"/>
</dbReference>
<dbReference type="RefSeq" id="WP_026219732.1">
    <property type="nucleotide sequence ID" value="NZ_LLZU01000005.1"/>
</dbReference>
<keyword evidence="1" id="KW-0808">Transferase</keyword>
<accession>A0A0T6LX77</accession>
<keyword evidence="2" id="KW-1185">Reference proteome</keyword>
<dbReference type="Pfam" id="PF04672">
    <property type="entry name" value="Methyltransf_19"/>
    <property type="match status" value="1"/>
</dbReference>
<evidence type="ECO:0000313" key="1">
    <source>
        <dbReference type="EMBL" id="KRV50609.1"/>
    </source>
</evidence>
<dbReference type="EMBL" id="LLZU01000005">
    <property type="protein sequence ID" value="KRV50609.1"/>
    <property type="molecule type" value="Genomic_DNA"/>
</dbReference>
<dbReference type="SUPFAM" id="SSF53335">
    <property type="entry name" value="S-adenosyl-L-methionine-dependent methyltransferases"/>
    <property type="match status" value="1"/>
</dbReference>
<dbReference type="GO" id="GO:0032259">
    <property type="term" value="P:methylation"/>
    <property type="evidence" value="ECO:0007669"/>
    <property type="project" value="UniProtKB-KW"/>
</dbReference>